<evidence type="ECO:0000256" key="3">
    <source>
        <dbReference type="ARBA" id="ARBA00013831"/>
    </source>
</evidence>
<reference evidence="11 12" key="1">
    <citation type="journal article" date="2011" name="BMC Genomics">
        <title>Genome sequencing reveals diversification of virulence factor content and possible host adaptation in distinct subpopulations of Salmonella enterica.</title>
        <authorList>
            <person name="den Bakker H.C."/>
            <person name="Moreno Switt A.I."/>
            <person name="Govoni G."/>
            <person name="Cummings C.A."/>
            <person name="Ranieri M.L."/>
            <person name="Degoricija L."/>
            <person name="Hoelzer K."/>
            <person name="Rodriguez-Rivera L.D."/>
            <person name="Brown S."/>
            <person name="Bolchacova E."/>
            <person name="Furtado M.R."/>
            <person name="Wiedmann M."/>
        </authorList>
    </citation>
    <scope>NUCLEOTIDE SEQUENCE [LARGE SCALE GENOMIC DNA]</scope>
    <source>
        <strain evidence="11 12">S5-403</strain>
    </source>
</reference>
<evidence type="ECO:0000256" key="7">
    <source>
        <dbReference type="ARBA" id="ARBA00023284"/>
    </source>
</evidence>
<comment type="similarity">
    <text evidence="2">Belongs to the thioredoxin family. DsbA subfamily.</text>
</comment>
<dbReference type="InterPro" id="IPR017937">
    <property type="entry name" value="Thioredoxin_CS"/>
</dbReference>
<keyword evidence="8" id="KW-0812">Transmembrane</keyword>
<evidence type="ECO:0000256" key="1">
    <source>
        <dbReference type="ARBA" id="ARBA00004418"/>
    </source>
</evidence>
<dbReference type="Pfam" id="PF01323">
    <property type="entry name" value="DSBA"/>
    <property type="match status" value="1"/>
</dbReference>
<evidence type="ECO:0000256" key="6">
    <source>
        <dbReference type="ARBA" id="ARBA00023157"/>
    </source>
</evidence>
<evidence type="ECO:0000256" key="4">
    <source>
        <dbReference type="ARBA" id="ARBA00022729"/>
    </source>
</evidence>
<dbReference type="GO" id="GO:0015036">
    <property type="term" value="F:disulfide oxidoreductase activity"/>
    <property type="evidence" value="ECO:0007669"/>
    <property type="project" value="UniProtKB-ARBA"/>
</dbReference>
<keyword evidence="5" id="KW-0574">Periplasm</keyword>
<dbReference type="PATRIC" id="fig|913242.3.peg.4870"/>
<keyword evidence="8" id="KW-0472">Membrane</keyword>
<evidence type="ECO:0000256" key="5">
    <source>
        <dbReference type="ARBA" id="ARBA00022764"/>
    </source>
</evidence>
<dbReference type="SUPFAM" id="SSF52833">
    <property type="entry name" value="Thioredoxin-like"/>
    <property type="match status" value="1"/>
</dbReference>
<keyword evidence="8" id="KW-1133">Transmembrane helix</keyword>
<keyword evidence="6" id="KW-1015">Disulfide bond</keyword>
<dbReference type="CDD" id="cd03019">
    <property type="entry name" value="DsbA_DsbA"/>
    <property type="match status" value="1"/>
</dbReference>
<dbReference type="PANTHER" id="PTHR35891">
    <property type="entry name" value="THIOL:DISULFIDE INTERCHANGE PROTEIN DSBA"/>
    <property type="match status" value="1"/>
</dbReference>
<dbReference type="AlphaFoldDB" id="G5QAS0"/>
<evidence type="ECO:0000256" key="8">
    <source>
        <dbReference type="SAM" id="Phobius"/>
    </source>
</evidence>
<sequence length="226" mass="25685">MKKIWLALAGMVLAFSASAAQISDGKQYITLDKPVAGEPQVLEFFSFYCPHCYQFEEVLHVSDNVKKKLPEGTKMTKYHVEFLGPLGKELTQAWAVAMALGVEDKVTVPLFEAVQKTQTVQSAADIRKVFVDAGVKGEDYDAAWNSFVVKSLVAQQGVFIRCFNLFYRVFIRCFNLFYLYIFLIPQRIKPTLKTAFECFVVHVIAVQFFIYGFQLHPNNNTRQPTA</sequence>
<dbReference type="Gene3D" id="3.40.30.10">
    <property type="entry name" value="Glutaredoxin"/>
    <property type="match status" value="1"/>
</dbReference>
<dbReference type="InterPro" id="IPR050824">
    <property type="entry name" value="Thiol_disulfide_DsbA"/>
</dbReference>
<feature type="chain" id="PRO_5003482630" description="Thiol:disulfide interchange protein DsbA" evidence="9">
    <location>
        <begin position="20"/>
        <end position="226"/>
    </location>
</feature>
<keyword evidence="7" id="KW-0676">Redox-active center</keyword>
<organism evidence="11 12">
    <name type="scientific">Salmonella enterica subsp. enterica serovar Montevideo str. S5-403</name>
    <dbReference type="NCBI Taxonomy" id="913242"/>
    <lineage>
        <taxon>Bacteria</taxon>
        <taxon>Pseudomonadati</taxon>
        <taxon>Pseudomonadota</taxon>
        <taxon>Gammaproteobacteria</taxon>
        <taxon>Enterobacterales</taxon>
        <taxon>Enterobacteriaceae</taxon>
        <taxon>Salmonella</taxon>
    </lineage>
</organism>
<accession>G5QAS0</accession>
<dbReference type="InterPro" id="IPR001853">
    <property type="entry name" value="DSBA-like_thioredoxin_dom"/>
</dbReference>
<dbReference type="EMBL" id="AFCS01001238">
    <property type="protein sequence ID" value="EHC72883.1"/>
    <property type="molecule type" value="Genomic_DNA"/>
</dbReference>
<proteinExistence type="inferred from homology"/>
<keyword evidence="4 9" id="KW-0732">Signal</keyword>
<dbReference type="GO" id="GO:0042597">
    <property type="term" value="C:periplasmic space"/>
    <property type="evidence" value="ECO:0007669"/>
    <property type="project" value="UniProtKB-SubCell"/>
</dbReference>
<dbReference type="NCBIfam" id="NF008198">
    <property type="entry name" value="PRK10954.1"/>
    <property type="match status" value="1"/>
</dbReference>
<name>G5QAS0_SALMO</name>
<comment type="subcellular location">
    <subcellularLocation>
        <location evidence="1">Periplasm</location>
    </subcellularLocation>
</comment>
<feature type="transmembrane region" description="Helical" evidence="8">
    <location>
        <begin position="165"/>
        <end position="183"/>
    </location>
</feature>
<evidence type="ECO:0000256" key="2">
    <source>
        <dbReference type="ARBA" id="ARBA00005791"/>
    </source>
</evidence>
<dbReference type="Proteomes" id="UP000003221">
    <property type="component" value="Unassembled WGS sequence"/>
</dbReference>
<gene>
    <name evidence="11" type="ORF">LTSEMON_5597</name>
</gene>
<dbReference type="InterPro" id="IPR023205">
    <property type="entry name" value="DsbA/DsbL"/>
</dbReference>
<evidence type="ECO:0000313" key="11">
    <source>
        <dbReference type="EMBL" id="EHC72883.1"/>
    </source>
</evidence>
<dbReference type="InterPro" id="IPR013766">
    <property type="entry name" value="Thioredoxin_domain"/>
</dbReference>
<feature type="domain" description="Thioredoxin" evidence="10">
    <location>
        <begin position="6"/>
        <end position="149"/>
    </location>
</feature>
<evidence type="ECO:0000313" key="12">
    <source>
        <dbReference type="Proteomes" id="UP000003221"/>
    </source>
</evidence>
<feature type="transmembrane region" description="Helical" evidence="8">
    <location>
        <begin position="195"/>
        <end position="213"/>
    </location>
</feature>
<dbReference type="PROSITE" id="PS00194">
    <property type="entry name" value="THIOREDOXIN_1"/>
    <property type="match status" value="1"/>
</dbReference>
<evidence type="ECO:0000259" key="10">
    <source>
        <dbReference type="PROSITE" id="PS51352"/>
    </source>
</evidence>
<dbReference type="PROSITE" id="PS51352">
    <property type="entry name" value="THIOREDOXIN_2"/>
    <property type="match status" value="1"/>
</dbReference>
<protein>
    <recommendedName>
        <fullName evidence="3">Thiol:disulfide interchange protein DsbA</fullName>
    </recommendedName>
</protein>
<evidence type="ECO:0000256" key="9">
    <source>
        <dbReference type="SAM" id="SignalP"/>
    </source>
</evidence>
<feature type="signal peptide" evidence="9">
    <location>
        <begin position="1"/>
        <end position="19"/>
    </location>
</feature>
<comment type="caution">
    <text evidence="11">The sequence shown here is derived from an EMBL/GenBank/DDBJ whole genome shotgun (WGS) entry which is preliminary data.</text>
</comment>
<dbReference type="PANTHER" id="PTHR35891:SF2">
    <property type="entry name" value="THIOL:DISULFIDE INTERCHANGE PROTEIN DSBA"/>
    <property type="match status" value="1"/>
</dbReference>
<dbReference type="InterPro" id="IPR036249">
    <property type="entry name" value="Thioredoxin-like_sf"/>
</dbReference>